<organism evidence="1 2">
    <name type="scientific">Cardiocondyla obscurior</name>
    <dbReference type="NCBI Taxonomy" id="286306"/>
    <lineage>
        <taxon>Eukaryota</taxon>
        <taxon>Metazoa</taxon>
        <taxon>Ecdysozoa</taxon>
        <taxon>Arthropoda</taxon>
        <taxon>Hexapoda</taxon>
        <taxon>Insecta</taxon>
        <taxon>Pterygota</taxon>
        <taxon>Neoptera</taxon>
        <taxon>Endopterygota</taxon>
        <taxon>Hymenoptera</taxon>
        <taxon>Apocrita</taxon>
        <taxon>Aculeata</taxon>
        <taxon>Formicoidea</taxon>
        <taxon>Formicidae</taxon>
        <taxon>Myrmicinae</taxon>
        <taxon>Cardiocondyla</taxon>
    </lineage>
</organism>
<sequence>MKLRNGLLRIRANSSRMKTVQFSFLSRPYVRFTRFEFFSLFSILTLSCLDATPFSSSLSFFPFELLAGSPGDAGNVSFVREPVPVSSSNHLFPSSLGYI</sequence>
<protein>
    <submittedName>
        <fullName evidence="1">Uncharacterized protein</fullName>
    </submittedName>
</protein>
<dbReference type="Proteomes" id="UP001430953">
    <property type="component" value="Unassembled WGS sequence"/>
</dbReference>
<evidence type="ECO:0000313" key="2">
    <source>
        <dbReference type="Proteomes" id="UP001430953"/>
    </source>
</evidence>
<reference evidence="1 2" key="1">
    <citation type="submission" date="2023-03" db="EMBL/GenBank/DDBJ databases">
        <title>High recombination rates correlate with genetic variation in Cardiocondyla obscurior ants.</title>
        <authorList>
            <person name="Errbii M."/>
        </authorList>
    </citation>
    <scope>NUCLEOTIDE SEQUENCE [LARGE SCALE GENOMIC DNA]</scope>
    <source>
        <strain evidence="1">Alpha-2009</strain>
        <tissue evidence="1">Whole body</tissue>
    </source>
</reference>
<keyword evidence="2" id="KW-1185">Reference proteome</keyword>
<accession>A0AAW2G719</accession>
<evidence type="ECO:0000313" key="1">
    <source>
        <dbReference type="EMBL" id="KAL0121977.1"/>
    </source>
</evidence>
<comment type="caution">
    <text evidence="1">The sequence shown here is derived from an EMBL/GenBank/DDBJ whole genome shotgun (WGS) entry which is preliminary data.</text>
</comment>
<name>A0AAW2G719_9HYME</name>
<proteinExistence type="predicted"/>
<dbReference type="AlphaFoldDB" id="A0AAW2G719"/>
<dbReference type="EMBL" id="JADYXP020000006">
    <property type="protein sequence ID" value="KAL0121977.1"/>
    <property type="molecule type" value="Genomic_DNA"/>
</dbReference>
<gene>
    <name evidence="1" type="ORF">PUN28_007044</name>
</gene>